<evidence type="ECO:0000313" key="6">
    <source>
        <dbReference type="Proteomes" id="UP000570361"/>
    </source>
</evidence>
<keyword evidence="5" id="KW-0378">Hydrolase</keyword>
<dbReference type="Gene3D" id="3.40.50.11190">
    <property type="match status" value="1"/>
</dbReference>
<dbReference type="InterPro" id="IPR020023">
    <property type="entry name" value="PseG"/>
</dbReference>
<comment type="caution">
    <text evidence="5">The sequence shown here is derived from an EMBL/GenBank/DDBJ whole genome shotgun (WGS) entry which is preliminary data.</text>
</comment>
<organism evidence="5 6">
    <name type="scientific">Paenibacillus phyllosphaerae</name>
    <dbReference type="NCBI Taxonomy" id="274593"/>
    <lineage>
        <taxon>Bacteria</taxon>
        <taxon>Bacillati</taxon>
        <taxon>Bacillota</taxon>
        <taxon>Bacilli</taxon>
        <taxon>Bacillales</taxon>
        <taxon>Paenibacillaceae</taxon>
        <taxon>Paenibacillus</taxon>
    </lineage>
</organism>
<proteinExistence type="predicted"/>
<evidence type="ECO:0000256" key="3">
    <source>
        <dbReference type="PIRSR" id="PIRSR620023-2"/>
    </source>
</evidence>
<feature type="domain" description="Glycosyl transferase family 28 C-terminal" evidence="4">
    <location>
        <begin position="184"/>
        <end position="328"/>
    </location>
</feature>
<dbReference type="Pfam" id="PF04101">
    <property type="entry name" value="Glyco_tran_28_C"/>
    <property type="match status" value="1"/>
</dbReference>
<dbReference type="NCBIfam" id="TIGR03590">
    <property type="entry name" value="PseG"/>
    <property type="match status" value="1"/>
</dbReference>
<evidence type="ECO:0000259" key="4">
    <source>
        <dbReference type="Pfam" id="PF04101"/>
    </source>
</evidence>
<keyword evidence="6" id="KW-1185">Reference proteome</keyword>
<dbReference type="SUPFAM" id="SSF53756">
    <property type="entry name" value="UDP-Glycosyltransferase/glycogen phosphorylase"/>
    <property type="match status" value="1"/>
</dbReference>
<keyword evidence="1" id="KW-0472">Membrane</keyword>
<dbReference type="EMBL" id="JACHXK010000018">
    <property type="protein sequence ID" value="MBB3113314.1"/>
    <property type="molecule type" value="Genomic_DNA"/>
</dbReference>
<evidence type="ECO:0000256" key="1">
    <source>
        <dbReference type="ARBA" id="ARBA00023136"/>
    </source>
</evidence>
<dbReference type="AlphaFoldDB" id="A0A7W5B2L7"/>
<name>A0A7W5B2L7_9BACL</name>
<feature type="binding site" evidence="3">
    <location>
        <position position="160"/>
    </location>
    <ligand>
        <name>substrate</name>
    </ligand>
</feature>
<dbReference type="GO" id="GO:0016758">
    <property type="term" value="F:hexosyltransferase activity"/>
    <property type="evidence" value="ECO:0007669"/>
    <property type="project" value="InterPro"/>
</dbReference>
<feature type="active site" description="Proton acceptor" evidence="2">
    <location>
        <position position="16"/>
    </location>
</feature>
<accession>A0A7W5B2L7</accession>
<evidence type="ECO:0000256" key="2">
    <source>
        <dbReference type="PIRSR" id="PIRSR620023-1"/>
    </source>
</evidence>
<dbReference type="PANTHER" id="PTHR21015">
    <property type="entry name" value="UDP-N-ACETYLGLUCOSAMINE--N-ACETYLMURAMYL-(PENTAPEPTIDE) PYROPHOSPHORYL-UNDECAPRENOL N-ACETYLGLUCOSAMINE TRANSFERASE 1"/>
    <property type="match status" value="1"/>
</dbReference>
<dbReference type="Proteomes" id="UP000570361">
    <property type="component" value="Unassembled WGS sequence"/>
</dbReference>
<sequence length="349" mass="38241">MMWIRVDASATIGAGHMMRCLALAEHLSASGMTCRFLSRSLPEHWLRMLNARGFESVQLPGDSESIDWQADAIATIDVLKRSEQAEWLLVDHYGLGLDWEIAIRPHVRKLAVMDDSVSRLHGCDVLMNTSVFDEKDTALQRLSVPAHCKLLLGPAYSLLRQEFRRASGRARSRDGTILRVLVSFGGSDPCNLTAAAVQALEDAAFSTLHIDVVAGASNPRKEEVKELCAAVGHVEFHEHTERMAELMVRADLGIGSAGSTSWERCYLGLPSIVITAAANQYGIGHYLHRRKAAIHLGWHQFVSSKQLRAALHALIADPAATAAMSVQASALMDGCEGRVAELVQHFMNE</sequence>
<dbReference type="PANTHER" id="PTHR21015:SF22">
    <property type="entry name" value="GLYCOSYLTRANSFERASE"/>
    <property type="match status" value="1"/>
</dbReference>
<evidence type="ECO:0000313" key="5">
    <source>
        <dbReference type="EMBL" id="MBB3113314.1"/>
    </source>
</evidence>
<dbReference type="EC" id="3.6.1.57" evidence="5"/>
<feature type="binding site" evidence="3">
    <location>
        <position position="263"/>
    </location>
    <ligand>
        <name>substrate</name>
    </ligand>
</feature>
<dbReference type="Gene3D" id="3.40.50.2000">
    <property type="entry name" value="Glycogen Phosphorylase B"/>
    <property type="match status" value="1"/>
</dbReference>
<reference evidence="5 6" key="1">
    <citation type="submission" date="2020-08" db="EMBL/GenBank/DDBJ databases">
        <title>Genomic Encyclopedia of Type Strains, Phase III (KMG-III): the genomes of soil and plant-associated and newly described type strains.</title>
        <authorList>
            <person name="Whitman W."/>
        </authorList>
    </citation>
    <scope>NUCLEOTIDE SEQUENCE [LARGE SCALE GENOMIC DNA]</scope>
    <source>
        <strain evidence="5 6">CECT 5862</strain>
    </source>
</reference>
<protein>
    <submittedName>
        <fullName evidence="5">UDP-2,4-diacetamido-2,4, 6-trideoxy-beta-L-altropyranose hydrolase</fullName>
        <ecNumber evidence="5">3.6.1.57</ecNumber>
    </submittedName>
</protein>
<gene>
    <name evidence="5" type="ORF">FHS18_005426</name>
</gene>
<dbReference type="RefSeq" id="WP_183603410.1">
    <property type="nucleotide sequence ID" value="NZ_JACHXK010000018.1"/>
</dbReference>
<dbReference type="InterPro" id="IPR007235">
    <property type="entry name" value="Glyco_trans_28_C"/>
</dbReference>
<dbReference type="GO" id="GO:0016787">
    <property type="term" value="F:hydrolase activity"/>
    <property type="evidence" value="ECO:0007669"/>
    <property type="project" value="UniProtKB-KW"/>
</dbReference>